<evidence type="ECO:0000256" key="2">
    <source>
        <dbReference type="ARBA" id="ARBA00022729"/>
    </source>
</evidence>
<organism evidence="5 6">
    <name type="scientific">Ruminococcus albus</name>
    <dbReference type="NCBI Taxonomy" id="1264"/>
    <lineage>
        <taxon>Bacteria</taxon>
        <taxon>Bacillati</taxon>
        <taxon>Bacillota</taxon>
        <taxon>Clostridia</taxon>
        <taxon>Eubacteriales</taxon>
        <taxon>Oscillospiraceae</taxon>
        <taxon>Ruminococcus</taxon>
    </lineage>
</organism>
<comment type="subcellular location">
    <subcellularLocation>
        <location evidence="1">Secreted</location>
    </subcellularLocation>
</comment>
<evidence type="ECO:0000256" key="3">
    <source>
        <dbReference type="SAM" id="SignalP"/>
    </source>
</evidence>
<dbReference type="AlphaFoldDB" id="A0A1I1NPG5"/>
<dbReference type="Gene3D" id="3.20.20.370">
    <property type="entry name" value="Glycoside hydrolase/deacetylase"/>
    <property type="match status" value="1"/>
</dbReference>
<feature type="chain" id="PRO_5010202152" evidence="3">
    <location>
        <begin position="32"/>
        <end position="297"/>
    </location>
</feature>
<dbReference type="EMBL" id="FOKQ01000028">
    <property type="protein sequence ID" value="SFC99574.1"/>
    <property type="molecule type" value="Genomic_DNA"/>
</dbReference>
<dbReference type="GO" id="GO:0005576">
    <property type="term" value="C:extracellular region"/>
    <property type="evidence" value="ECO:0007669"/>
    <property type="project" value="UniProtKB-SubCell"/>
</dbReference>
<dbReference type="InterPro" id="IPR011330">
    <property type="entry name" value="Glyco_hydro/deAcase_b/a-brl"/>
</dbReference>
<keyword evidence="2 3" id="KW-0732">Signal</keyword>
<evidence type="ECO:0000259" key="4">
    <source>
        <dbReference type="PROSITE" id="PS51677"/>
    </source>
</evidence>
<dbReference type="InterPro" id="IPR002509">
    <property type="entry name" value="NODB_dom"/>
</dbReference>
<sequence>MFKTIKLNKLLLTILLPAVIAVGAGITSTFAAQETRPEKPQKNGVPVPIIMYHSITLDDDCLGEYVVSLDQIESDIEYLKEKDFTPVFVNDLINYVNYGGELPDKPIILTFDDGFYNNREYLYGLLKKEDYKATISAVGDYTINASESGEKQSALYSYLSWKDITEMRESGRYEFCNHSCSMHSLGERRGILKKEGESADDYRHALICDIDGLQKLFETNCGFRPNVFTYPYGFYCDEAEETMKALSFEATLGVEEKPNYIIKNDSECLYGLNRYNRSGLTDTISFFENMMKDFENS</sequence>
<dbReference type="OrthoDB" id="9778320at2"/>
<gene>
    <name evidence="5" type="ORF">SAMN02910406_02839</name>
</gene>
<evidence type="ECO:0000313" key="5">
    <source>
        <dbReference type="EMBL" id="SFC99574.1"/>
    </source>
</evidence>
<dbReference type="Proteomes" id="UP000182192">
    <property type="component" value="Unassembled WGS sequence"/>
</dbReference>
<dbReference type="Pfam" id="PF01522">
    <property type="entry name" value="Polysacc_deac_1"/>
    <property type="match status" value="1"/>
</dbReference>
<reference evidence="5 6" key="1">
    <citation type="submission" date="2016-10" db="EMBL/GenBank/DDBJ databases">
        <authorList>
            <person name="de Groot N.N."/>
        </authorList>
    </citation>
    <scope>NUCLEOTIDE SEQUENCE [LARGE SCALE GENOMIC DNA]</scope>
    <source>
        <strain evidence="5 6">AR67</strain>
    </source>
</reference>
<dbReference type="PANTHER" id="PTHR34216">
    <property type="match status" value="1"/>
</dbReference>
<dbReference type="GO" id="GO:0016810">
    <property type="term" value="F:hydrolase activity, acting on carbon-nitrogen (but not peptide) bonds"/>
    <property type="evidence" value="ECO:0007669"/>
    <property type="project" value="InterPro"/>
</dbReference>
<dbReference type="CDD" id="cd10918">
    <property type="entry name" value="CE4_NodB_like_5s_6s"/>
    <property type="match status" value="1"/>
</dbReference>
<feature type="domain" description="NodB homology" evidence="4">
    <location>
        <begin position="105"/>
        <end position="297"/>
    </location>
</feature>
<protein>
    <submittedName>
        <fullName evidence="5">Polysaccharide deacetylase</fullName>
    </submittedName>
</protein>
<dbReference type="eggNOG" id="COG0726">
    <property type="taxonomic scope" value="Bacteria"/>
</dbReference>
<dbReference type="RefSeq" id="WP_074962539.1">
    <property type="nucleotide sequence ID" value="NZ_FOKQ01000028.1"/>
</dbReference>
<accession>A0A1I1NPG5</accession>
<evidence type="ECO:0000256" key="1">
    <source>
        <dbReference type="ARBA" id="ARBA00004613"/>
    </source>
</evidence>
<dbReference type="GO" id="GO:0005975">
    <property type="term" value="P:carbohydrate metabolic process"/>
    <property type="evidence" value="ECO:0007669"/>
    <property type="project" value="InterPro"/>
</dbReference>
<proteinExistence type="predicted"/>
<dbReference type="SUPFAM" id="SSF88713">
    <property type="entry name" value="Glycoside hydrolase/deacetylase"/>
    <property type="match status" value="1"/>
</dbReference>
<name>A0A1I1NPG5_RUMAL</name>
<dbReference type="PROSITE" id="PS51677">
    <property type="entry name" value="NODB"/>
    <property type="match status" value="1"/>
</dbReference>
<dbReference type="InterPro" id="IPR051398">
    <property type="entry name" value="Polysacch_Deacetylase"/>
</dbReference>
<dbReference type="PANTHER" id="PTHR34216:SF3">
    <property type="entry name" value="POLY-BETA-1,6-N-ACETYL-D-GLUCOSAMINE N-DEACETYLASE"/>
    <property type="match status" value="1"/>
</dbReference>
<evidence type="ECO:0000313" key="6">
    <source>
        <dbReference type="Proteomes" id="UP000182192"/>
    </source>
</evidence>
<feature type="signal peptide" evidence="3">
    <location>
        <begin position="1"/>
        <end position="31"/>
    </location>
</feature>